<dbReference type="GO" id="GO:0000155">
    <property type="term" value="F:phosphorelay sensor kinase activity"/>
    <property type="evidence" value="ECO:0007669"/>
    <property type="project" value="InterPro"/>
</dbReference>
<evidence type="ECO:0000256" key="2">
    <source>
        <dbReference type="SAM" id="Phobius"/>
    </source>
</evidence>
<evidence type="ECO:0000313" key="4">
    <source>
        <dbReference type="EMBL" id="PPK94822.1"/>
    </source>
</evidence>
<dbReference type="InterPro" id="IPR036890">
    <property type="entry name" value="HATPase_C_sf"/>
</dbReference>
<keyword evidence="4" id="KW-0418">Kinase</keyword>
<protein>
    <submittedName>
        <fullName evidence="4">Histidine kinase</fullName>
    </submittedName>
</protein>
<dbReference type="InterPro" id="IPR010559">
    <property type="entry name" value="Sig_transdc_His_kin_internal"/>
</dbReference>
<keyword evidence="2" id="KW-1133">Transmembrane helix</keyword>
<keyword evidence="2" id="KW-0472">Membrane</keyword>
<dbReference type="PANTHER" id="PTHR34220:SF7">
    <property type="entry name" value="SENSOR HISTIDINE KINASE YPDA"/>
    <property type="match status" value="1"/>
</dbReference>
<dbReference type="Gene3D" id="3.30.565.10">
    <property type="entry name" value="Histidine kinase-like ATPase, C-terminal domain"/>
    <property type="match status" value="1"/>
</dbReference>
<sequence>MNNYDYFIGAFIFVLVITIGIISLFITFNNRKNQLLNEKLEEQLAAQKRQHNSELNALRSQLNPHFVHNSLNAIQYYIQRNEVEISEDYLTKFSKLMRLFFDYSRKKLITLEEEISFLTKYLQIEKLRFEEKISYSIEVDSHLDKENTFIPTMILQPMLENAVNHGIFHKLGAGHIIMSFDLLPEKNGYKVSIIDDGIGCEKSREIQKNQKANTKAHSSEVIKERLDILNDSQEWSIDYEIIDRSIHKGESGTAVYITFKHIEEE</sequence>
<keyword evidence="1" id="KW-0175">Coiled coil</keyword>
<dbReference type="PANTHER" id="PTHR34220">
    <property type="entry name" value="SENSOR HISTIDINE KINASE YPDA"/>
    <property type="match status" value="1"/>
</dbReference>
<name>A0A2S6IKR0_9FLAO</name>
<keyword evidence="2" id="KW-0812">Transmembrane</keyword>
<dbReference type="InterPro" id="IPR050640">
    <property type="entry name" value="Bact_2-comp_sensor_kinase"/>
</dbReference>
<reference evidence="4 5" key="1">
    <citation type="submission" date="2018-02" db="EMBL/GenBank/DDBJ databases">
        <title>Genomic Encyclopedia of Archaeal and Bacterial Type Strains, Phase II (KMG-II): from individual species to whole genera.</title>
        <authorList>
            <person name="Goeker M."/>
        </authorList>
    </citation>
    <scope>NUCLEOTIDE SEQUENCE [LARGE SCALE GENOMIC DNA]</scope>
    <source>
        <strain evidence="4 5">DSM 16809</strain>
    </source>
</reference>
<dbReference type="Pfam" id="PF06580">
    <property type="entry name" value="His_kinase"/>
    <property type="match status" value="1"/>
</dbReference>
<dbReference type="RefSeq" id="WP_104515278.1">
    <property type="nucleotide sequence ID" value="NZ_MQVW01000024.1"/>
</dbReference>
<feature type="coiled-coil region" evidence="1">
    <location>
        <begin position="30"/>
        <end position="61"/>
    </location>
</feature>
<dbReference type="OrthoDB" id="6190788at2"/>
<feature type="transmembrane region" description="Helical" evidence="2">
    <location>
        <begin position="6"/>
        <end position="28"/>
    </location>
</feature>
<keyword evidence="5" id="KW-1185">Reference proteome</keyword>
<gene>
    <name evidence="4" type="ORF">LY01_01575</name>
</gene>
<comment type="caution">
    <text evidence="4">The sequence shown here is derived from an EMBL/GenBank/DDBJ whole genome shotgun (WGS) entry which is preliminary data.</text>
</comment>
<evidence type="ECO:0000259" key="3">
    <source>
        <dbReference type="Pfam" id="PF06580"/>
    </source>
</evidence>
<feature type="domain" description="Signal transduction histidine kinase internal region" evidence="3">
    <location>
        <begin position="53"/>
        <end position="133"/>
    </location>
</feature>
<proteinExistence type="predicted"/>
<dbReference type="EMBL" id="PTJE01000003">
    <property type="protein sequence ID" value="PPK94822.1"/>
    <property type="molecule type" value="Genomic_DNA"/>
</dbReference>
<organism evidence="4 5">
    <name type="scientific">Nonlabens xylanidelens</name>
    <dbReference type="NCBI Taxonomy" id="191564"/>
    <lineage>
        <taxon>Bacteria</taxon>
        <taxon>Pseudomonadati</taxon>
        <taxon>Bacteroidota</taxon>
        <taxon>Flavobacteriia</taxon>
        <taxon>Flavobacteriales</taxon>
        <taxon>Flavobacteriaceae</taxon>
        <taxon>Nonlabens</taxon>
    </lineage>
</organism>
<evidence type="ECO:0000256" key="1">
    <source>
        <dbReference type="SAM" id="Coils"/>
    </source>
</evidence>
<dbReference type="Proteomes" id="UP000239002">
    <property type="component" value="Unassembled WGS sequence"/>
</dbReference>
<accession>A0A2S6IKR0</accession>
<dbReference type="SUPFAM" id="SSF55874">
    <property type="entry name" value="ATPase domain of HSP90 chaperone/DNA topoisomerase II/histidine kinase"/>
    <property type="match status" value="1"/>
</dbReference>
<keyword evidence="4" id="KW-0808">Transferase</keyword>
<dbReference type="GO" id="GO:0016020">
    <property type="term" value="C:membrane"/>
    <property type="evidence" value="ECO:0007669"/>
    <property type="project" value="InterPro"/>
</dbReference>
<evidence type="ECO:0000313" key="5">
    <source>
        <dbReference type="Proteomes" id="UP000239002"/>
    </source>
</evidence>
<dbReference type="AlphaFoldDB" id="A0A2S6IKR0"/>